<gene>
    <name evidence="2" type="ORF">BO71DRAFT_374732</name>
</gene>
<evidence type="ECO:0008006" key="4">
    <source>
        <dbReference type="Google" id="ProtNLM"/>
    </source>
</evidence>
<dbReference type="OrthoDB" id="5369448at2759"/>
<feature type="compositionally biased region" description="Polar residues" evidence="1">
    <location>
        <begin position="26"/>
        <end position="36"/>
    </location>
</feature>
<dbReference type="EMBL" id="KZ825834">
    <property type="protein sequence ID" value="PYH96694.1"/>
    <property type="molecule type" value="Genomic_DNA"/>
</dbReference>
<feature type="region of interest" description="Disordered" evidence="1">
    <location>
        <begin position="157"/>
        <end position="218"/>
    </location>
</feature>
<dbReference type="AlphaFoldDB" id="A0A319DI98"/>
<feature type="compositionally biased region" description="Basic and acidic residues" evidence="1">
    <location>
        <begin position="661"/>
        <end position="673"/>
    </location>
</feature>
<feature type="region of interest" description="Disordered" evidence="1">
    <location>
        <begin position="661"/>
        <end position="700"/>
    </location>
</feature>
<protein>
    <recommendedName>
        <fullName evidence="4">Flavoprotein oxygenase</fullName>
    </recommendedName>
</protein>
<organism evidence="2 3">
    <name type="scientific">Aspergillus ellipticus CBS 707.79</name>
    <dbReference type="NCBI Taxonomy" id="1448320"/>
    <lineage>
        <taxon>Eukaryota</taxon>
        <taxon>Fungi</taxon>
        <taxon>Dikarya</taxon>
        <taxon>Ascomycota</taxon>
        <taxon>Pezizomycotina</taxon>
        <taxon>Eurotiomycetes</taxon>
        <taxon>Eurotiomycetidae</taxon>
        <taxon>Eurotiales</taxon>
        <taxon>Aspergillaceae</taxon>
        <taxon>Aspergillus</taxon>
        <taxon>Aspergillus subgen. Circumdati</taxon>
    </lineage>
</organism>
<keyword evidence="3" id="KW-1185">Reference proteome</keyword>
<sequence>MDDHDLQFTDYADFTGEEDSIPPSPTNDQPSSSPTFASLEIEPRYEYHDDADPFHEDTPMLAQDSGYNSSGSSTKHSGDILRGDLDDDLDPMSSRASSRSSVSSIPGSVLTNMADGIKSTGIQDHMLSDHWEDHGSGVHGSAEGQLRSFPAIRQRESIFRKPSSVKAMQMHTEDEGDEDFLTPPKRRSGRFSDVSMRSTGSSPLRKTQFYSPSGSSSKQKVKKEYPLVLLHCNLLPPSLPVPTAMGYLNQKILKEVLPSEYWRRWKLLEEKIGSGVLRERGVLISHPEDLYDLLEERLLESLELQRPRLDHGHFLGRDETDCEIEEGLCLREESATDEEEGEECADCGGRVVRHNNAGRKWEIKVFAANGLMRAGAWAAAWKEMEKVDVEVSLWLPSEIRRELEKRLLEEEMHHFGARLENRLPVPQLQGPETEMVHMAVEPHRHSLQAHTPTPTNDTQLLFVPEQLEGERESKRRSPVSERRPTEDRRPLKPIYVSRSSEDIDLRTLLVNYVRVLASDRRNFAIAVLGILVLFLAVHSGPQTNQSALRPFPQDILDSVSVSSSSVSLMQPSSTSWNTPTSCVLSSAETLDVSDMLPTPSVSSVASPMVDLKEEVPPRAEMHDFPKTLGMSSSEESLLPVAESPKMPSVSSVTSPIIDLKKEEPPRTEMHDSPKTPSVSSSEEGLLPAVESPKTISTSTALQVRGNTDMEVSMDRSVLLVEQMSPASQIPIGTGDDEGRMNDLHEI</sequence>
<feature type="region of interest" description="Disordered" evidence="1">
    <location>
        <begin position="1"/>
        <end position="107"/>
    </location>
</feature>
<name>A0A319DI98_9EURO</name>
<evidence type="ECO:0000313" key="2">
    <source>
        <dbReference type="EMBL" id="PYH96694.1"/>
    </source>
</evidence>
<dbReference type="Proteomes" id="UP000247810">
    <property type="component" value="Unassembled WGS sequence"/>
</dbReference>
<feature type="compositionally biased region" description="Polar residues" evidence="1">
    <location>
        <begin position="195"/>
        <end position="218"/>
    </location>
</feature>
<dbReference type="STRING" id="1448320.A0A319DI98"/>
<feature type="region of interest" description="Disordered" evidence="1">
    <location>
        <begin position="727"/>
        <end position="746"/>
    </location>
</feature>
<evidence type="ECO:0000313" key="3">
    <source>
        <dbReference type="Proteomes" id="UP000247810"/>
    </source>
</evidence>
<feature type="compositionally biased region" description="Basic and acidic residues" evidence="1">
    <location>
        <begin position="736"/>
        <end position="746"/>
    </location>
</feature>
<feature type="compositionally biased region" description="Basic and acidic residues" evidence="1">
    <location>
        <begin position="468"/>
        <end position="490"/>
    </location>
</feature>
<dbReference type="VEuPathDB" id="FungiDB:BO71DRAFT_374732"/>
<feature type="compositionally biased region" description="Low complexity" evidence="1">
    <location>
        <begin position="93"/>
        <end position="104"/>
    </location>
</feature>
<feature type="region of interest" description="Disordered" evidence="1">
    <location>
        <begin position="465"/>
        <end position="492"/>
    </location>
</feature>
<accession>A0A319DI98</accession>
<feature type="compositionally biased region" description="Polar residues" evidence="1">
    <location>
        <begin position="65"/>
        <end position="75"/>
    </location>
</feature>
<feature type="compositionally biased region" description="Basic and acidic residues" evidence="1">
    <location>
        <begin position="41"/>
        <end position="58"/>
    </location>
</feature>
<reference evidence="2 3" key="1">
    <citation type="submission" date="2018-02" db="EMBL/GenBank/DDBJ databases">
        <title>The genomes of Aspergillus section Nigri reveals drivers in fungal speciation.</title>
        <authorList>
            <consortium name="DOE Joint Genome Institute"/>
            <person name="Vesth T.C."/>
            <person name="Nybo J."/>
            <person name="Theobald S."/>
            <person name="Brandl J."/>
            <person name="Frisvad J.C."/>
            <person name="Nielsen K.F."/>
            <person name="Lyhne E.K."/>
            <person name="Kogle M.E."/>
            <person name="Kuo A."/>
            <person name="Riley R."/>
            <person name="Clum A."/>
            <person name="Nolan M."/>
            <person name="Lipzen A."/>
            <person name="Salamov A."/>
            <person name="Henrissat B."/>
            <person name="Wiebenga A."/>
            <person name="De vries R.P."/>
            <person name="Grigoriev I.V."/>
            <person name="Mortensen U.H."/>
            <person name="Andersen M.R."/>
            <person name="Baker S.E."/>
        </authorList>
    </citation>
    <scope>NUCLEOTIDE SEQUENCE [LARGE SCALE GENOMIC DNA]</scope>
    <source>
        <strain evidence="2 3">CBS 707.79</strain>
    </source>
</reference>
<evidence type="ECO:0000256" key="1">
    <source>
        <dbReference type="SAM" id="MobiDB-lite"/>
    </source>
</evidence>
<proteinExistence type="predicted"/>